<dbReference type="Pfam" id="PF01553">
    <property type="entry name" value="Acyltransferase"/>
    <property type="match status" value="1"/>
</dbReference>
<evidence type="ECO:0000256" key="4">
    <source>
        <dbReference type="ARBA" id="ARBA00023315"/>
    </source>
</evidence>
<evidence type="ECO:0000256" key="2">
    <source>
        <dbReference type="ARBA" id="ARBA00008655"/>
    </source>
</evidence>
<evidence type="ECO:0000256" key="3">
    <source>
        <dbReference type="ARBA" id="ARBA00022679"/>
    </source>
</evidence>
<evidence type="ECO:0000256" key="1">
    <source>
        <dbReference type="ARBA" id="ARBA00004728"/>
    </source>
</evidence>
<dbReference type="GO" id="GO:0016020">
    <property type="term" value="C:membrane"/>
    <property type="evidence" value="ECO:0007669"/>
    <property type="project" value="InterPro"/>
</dbReference>
<gene>
    <name evidence="7" type="ORF">KIN20_014885</name>
</gene>
<evidence type="ECO:0000313" key="8">
    <source>
        <dbReference type="Proteomes" id="UP001196413"/>
    </source>
</evidence>
<comment type="similarity">
    <text evidence="2 5">Belongs to the 1-acyl-sn-glycerol-3-phosphate acyltransferase family.</text>
</comment>
<dbReference type="Proteomes" id="UP001196413">
    <property type="component" value="Unassembled WGS sequence"/>
</dbReference>
<dbReference type="AlphaFoldDB" id="A0AAD5MZW9"/>
<dbReference type="CDD" id="cd07989">
    <property type="entry name" value="LPLAT_AGPAT-like"/>
    <property type="match status" value="1"/>
</dbReference>
<sequence>MWTGINVEVRGFNEHLAQLKGPAVIVCNHQSVIDVNVMARVWPPRGTVMMKKSLKYIPFFNLASILAHVVFVDRFNRESATNTVNRCVEQLRKHNLKVWIFPEGTRNRGDGMLPFKKGAFNLAVRGSFPIIPIVFSNYRPFYSKSKWYFKSDGEVIAQVLKPVNTKELSEVDVSGLSEKVRSLMLDVYHKISVEAEEKTKMKRQNQRETDGFILEKHWQECTTSPRVCIIWINEFA</sequence>
<evidence type="ECO:0000256" key="5">
    <source>
        <dbReference type="RuleBase" id="RU361267"/>
    </source>
</evidence>
<dbReference type="SMART" id="SM00563">
    <property type="entry name" value="PlsC"/>
    <property type="match status" value="1"/>
</dbReference>
<dbReference type="InterPro" id="IPR002123">
    <property type="entry name" value="Plipid/glycerol_acylTrfase"/>
</dbReference>
<dbReference type="GO" id="GO:0003841">
    <property type="term" value="F:1-acylglycerol-3-phosphate O-acyltransferase activity"/>
    <property type="evidence" value="ECO:0007669"/>
    <property type="project" value="UniProtKB-UniRule"/>
</dbReference>
<feature type="domain" description="Phospholipid/glycerol acyltransferase" evidence="6">
    <location>
        <begin position="23"/>
        <end position="138"/>
    </location>
</feature>
<dbReference type="InterPro" id="IPR004552">
    <property type="entry name" value="AGP_acyltrans"/>
</dbReference>
<protein>
    <recommendedName>
        <fullName evidence="5">1-acyl-sn-glycerol-3-phosphate acyltransferase</fullName>
        <ecNumber evidence="5">2.3.1.51</ecNumber>
    </recommendedName>
</protein>
<proteinExistence type="inferred from homology"/>
<keyword evidence="3 5" id="KW-0808">Transferase</keyword>
<comment type="pathway">
    <text evidence="1">Phospholipid metabolism; CDP-diacylglycerol biosynthesis; CDP-diacylglycerol from sn-glycerol 3-phosphate: step 2/3.</text>
</comment>
<evidence type="ECO:0000259" key="6">
    <source>
        <dbReference type="SMART" id="SM00563"/>
    </source>
</evidence>
<accession>A0AAD5MZW9</accession>
<keyword evidence="5" id="KW-0443">Lipid metabolism</keyword>
<organism evidence="7 8">
    <name type="scientific">Parelaphostrongylus tenuis</name>
    <name type="common">Meningeal worm</name>
    <dbReference type="NCBI Taxonomy" id="148309"/>
    <lineage>
        <taxon>Eukaryota</taxon>
        <taxon>Metazoa</taxon>
        <taxon>Ecdysozoa</taxon>
        <taxon>Nematoda</taxon>
        <taxon>Chromadorea</taxon>
        <taxon>Rhabditida</taxon>
        <taxon>Rhabditina</taxon>
        <taxon>Rhabditomorpha</taxon>
        <taxon>Strongyloidea</taxon>
        <taxon>Metastrongylidae</taxon>
        <taxon>Parelaphostrongylus</taxon>
    </lineage>
</organism>
<keyword evidence="5" id="KW-0594">Phospholipid biosynthesis</keyword>
<comment type="catalytic activity">
    <reaction evidence="5">
        <text>a 1-acyl-sn-glycero-3-phosphate + an acyl-CoA = a 1,2-diacyl-sn-glycero-3-phosphate + CoA</text>
        <dbReference type="Rhea" id="RHEA:19709"/>
        <dbReference type="ChEBI" id="CHEBI:57287"/>
        <dbReference type="ChEBI" id="CHEBI:57970"/>
        <dbReference type="ChEBI" id="CHEBI:58342"/>
        <dbReference type="ChEBI" id="CHEBI:58608"/>
        <dbReference type="EC" id="2.3.1.51"/>
    </reaction>
</comment>
<name>A0AAD5MZW9_PARTN</name>
<dbReference type="SUPFAM" id="SSF69593">
    <property type="entry name" value="Glycerol-3-phosphate (1)-acyltransferase"/>
    <property type="match status" value="1"/>
</dbReference>
<evidence type="ECO:0000313" key="7">
    <source>
        <dbReference type="EMBL" id="KAJ1356914.1"/>
    </source>
</evidence>
<dbReference type="GO" id="GO:0006654">
    <property type="term" value="P:phosphatidic acid biosynthetic process"/>
    <property type="evidence" value="ECO:0007669"/>
    <property type="project" value="TreeGrafter"/>
</dbReference>
<keyword evidence="4 5" id="KW-0012">Acyltransferase</keyword>
<dbReference type="EC" id="2.3.1.51" evidence="5"/>
<keyword evidence="8" id="KW-1185">Reference proteome</keyword>
<keyword evidence="5" id="KW-0444">Lipid biosynthesis</keyword>
<comment type="caution">
    <text evidence="7">The sequence shown here is derived from an EMBL/GenBank/DDBJ whole genome shotgun (WGS) entry which is preliminary data.</text>
</comment>
<dbReference type="EMBL" id="JAHQIW010002961">
    <property type="protein sequence ID" value="KAJ1356914.1"/>
    <property type="molecule type" value="Genomic_DNA"/>
</dbReference>
<dbReference type="PANTHER" id="PTHR10434:SF11">
    <property type="entry name" value="1-ACYL-SN-GLYCEROL-3-PHOSPHATE ACYLTRANSFERASE"/>
    <property type="match status" value="1"/>
</dbReference>
<dbReference type="PANTHER" id="PTHR10434">
    <property type="entry name" value="1-ACYL-SN-GLYCEROL-3-PHOSPHATE ACYLTRANSFERASE"/>
    <property type="match status" value="1"/>
</dbReference>
<comment type="domain">
    <text evidence="5">The HXXXXD motif is essential for acyltransferase activity and may constitute the binding site for the phosphate moiety of the glycerol-3-phosphate.</text>
</comment>
<dbReference type="GO" id="GO:0005783">
    <property type="term" value="C:endoplasmic reticulum"/>
    <property type="evidence" value="ECO:0007669"/>
    <property type="project" value="TreeGrafter"/>
</dbReference>
<keyword evidence="5" id="KW-1208">Phospholipid metabolism</keyword>
<dbReference type="NCBIfam" id="TIGR00530">
    <property type="entry name" value="AGP_acyltrn"/>
    <property type="match status" value="1"/>
</dbReference>
<reference evidence="7" key="1">
    <citation type="submission" date="2021-06" db="EMBL/GenBank/DDBJ databases">
        <title>Parelaphostrongylus tenuis whole genome reference sequence.</title>
        <authorList>
            <person name="Garwood T.J."/>
            <person name="Larsen P.A."/>
            <person name="Fountain-Jones N.M."/>
            <person name="Garbe J.R."/>
            <person name="Macchietto M.G."/>
            <person name="Kania S.A."/>
            <person name="Gerhold R.W."/>
            <person name="Richards J.E."/>
            <person name="Wolf T.M."/>
        </authorList>
    </citation>
    <scope>NUCLEOTIDE SEQUENCE</scope>
    <source>
        <strain evidence="7">MNPRO001-30</strain>
        <tissue evidence="7">Meninges</tissue>
    </source>
</reference>